<dbReference type="Gene3D" id="1.10.1740.10">
    <property type="match status" value="1"/>
</dbReference>
<evidence type="ECO:0000313" key="3">
    <source>
        <dbReference type="Proteomes" id="UP000051006"/>
    </source>
</evidence>
<dbReference type="AlphaFoldDB" id="A0A0R2LBA3"/>
<keyword evidence="3" id="KW-1185">Reference proteome</keyword>
<evidence type="ECO:0000313" key="2">
    <source>
        <dbReference type="EMBL" id="KRN99231.1"/>
    </source>
</evidence>
<protein>
    <recommendedName>
        <fullName evidence="1">RNA polymerase sigma-70 region 2 domain-containing protein</fullName>
    </recommendedName>
</protein>
<dbReference type="EMBL" id="JQCF01000011">
    <property type="protein sequence ID" value="KRN99231.1"/>
    <property type="molecule type" value="Genomic_DNA"/>
</dbReference>
<dbReference type="SUPFAM" id="SSF88946">
    <property type="entry name" value="Sigma2 domain of RNA polymerase sigma factors"/>
    <property type="match status" value="1"/>
</dbReference>
<organism evidence="2 3">
    <name type="scientific">Companilactobacillus kimchiensis</name>
    <dbReference type="NCBI Taxonomy" id="993692"/>
    <lineage>
        <taxon>Bacteria</taxon>
        <taxon>Bacillati</taxon>
        <taxon>Bacillota</taxon>
        <taxon>Bacilli</taxon>
        <taxon>Lactobacillales</taxon>
        <taxon>Lactobacillaceae</taxon>
        <taxon>Companilactobacillus</taxon>
    </lineage>
</organism>
<name>A0A0R2LBA3_9LACO</name>
<dbReference type="STRING" id="993692.IV57_GL000453"/>
<dbReference type="GO" id="GO:0003700">
    <property type="term" value="F:DNA-binding transcription factor activity"/>
    <property type="evidence" value="ECO:0007669"/>
    <property type="project" value="InterPro"/>
</dbReference>
<dbReference type="PATRIC" id="fig|993692.3.peg.461"/>
<comment type="caution">
    <text evidence="2">The sequence shown here is derived from an EMBL/GenBank/DDBJ whole genome shotgun (WGS) entry which is preliminary data.</text>
</comment>
<feature type="domain" description="RNA polymerase sigma-70 region 2" evidence="1">
    <location>
        <begin position="25"/>
        <end position="93"/>
    </location>
</feature>
<sequence>MTIDMEKLWINCVKENKDSIALVNLVRRYQPMINNMRSQYYINGYDINDWYQDALLVCYQTCNVFDGNSGSKFGSFFKLKFKNYIIDNIRHENAQKRKANIGAQSLDLMPIEEQRDIGAVENCGRLVIQYQIQEIVSDFSDIELVSFQFLLGKISKKDACKKAKCDLQRIELAINRAKTKLKSRRALFDLS</sequence>
<accession>A0A0R2LBA3</accession>
<dbReference type="Proteomes" id="UP000051006">
    <property type="component" value="Unassembled WGS sequence"/>
</dbReference>
<dbReference type="Pfam" id="PF04542">
    <property type="entry name" value="Sigma70_r2"/>
    <property type="match status" value="1"/>
</dbReference>
<dbReference type="GO" id="GO:0006352">
    <property type="term" value="P:DNA-templated transcription initiation"/>
    <property type="evidence" value="ECO:0007669"/>
    <property type="project" value="InterPro"/>
</dbReference>
<evidence type="ECO:0000259" key="1">
    <source>
        <dbReference type="Pfam" id="PF04542"/>
    </source>
</evidence>
<dbReference type="OrthoDB" id="1767844at2"/>
<proteinExistence type="predicted"/>
<dbReference type="InterPro" id="IPR007627">
    <property type="entry name" value="RNA_pol_sigma70_r2"/>
</dbReference>
<dbReference type="InterPro" id="IPR013325">
    <property type="entry name" value="RNA_pol_sigma_r2"/>
</dbReference>
<reference evidence="2 3" key="1">
    <citation type="journal article" date="2015" name="Genome Announc.">
        <title>Expanding the biotechnology potential of lactobacilli through comparative genomics of 213 strains and associated genera.</title>
        <authorList>
            <person name="Sun Z."/>
            <person name="Harris H.M."/>
            <person name="McCann A."/>
            <person name="Guo C."/>
            <person name="Argimon S."/>
            <person name="Zhang W."/>
            <person name="Yang X."/>
            <person name="Jeffery I.B."/>
            <person name="Cooney J.C."/>
            <person name="Kagawa T.F."/>
            <person name="Liu W."/>
            <person name="Song Y."/>
            <person name="Salvetti E."/>
            <person name="Wrobel A."/>
            <person name="Rasinkangas P."/>
            <person name="Parkhill J."/>
            <person name="Rea M.C."/>
            <person name="O'Sullivan O."/>
            <person name="Ritari J."/>
            <person name="Douillard F.P."/>
            <person name="Paul Ross R."/>
            <person name="Yang R."/>
            <person name="Briner A.E."/>
            <person name="Felis G.E."/>
            <person name="de Vos W.M."/>
            <person name="Barrangou R."/>
            <person name="Klaenhammer T.R."/>
            <person name="Caufield P.W."/>
            <person name="Cui Y."/>
            <person name="Zhang H."/>
            <person name="O'Toole P.W."/>
        </authorList>
    </citation>
    <scope>NUCLEOTIDE SEQUENCE [LARGE SCALE GENOMIC DNA]</scope>
    <source>
        <strain evidence="2 3">DSM 24716</strain>
    </source>
</reference>
<gene>
    <name evidence="2" type="ORF">IV57_GL000453</name>
</gene>